<accession>A0A830E804</accession>
<dbReference type="EMBL" id="BMNM01000002">
    <property type="protein sequence ID" value="GGI72802.1"/>
    <property type="molecule type" value="Genomic_DNA"/>
</dbReference>
<dbReference type="OrthoDB" id="25344at2157"/>
<evidence type="ECO:0000313" key="3">
    <source>
        <dbReference type="EMBL" id="GGI72802.1"/>
    </source>
</evidence>
<dbReference type="PIRSF" id="PIRSF034888">
    <property type="entry name" value="P-loop_UCP034888"/>
    <property type="match status" value="1"/>
</dbReference>
<name>A0A830E804_9CREN</name>
<dbReference type="InterPro" id="IPR014592">
    <property type="entry name" value="P-loop_UCP034888"/>
</dbReference>
<dbReference type="Gene3D" id="3.40.50.300">
    <property type="entry name" value="P-loop containing nucleotide triphosphate hydrolases"/>
    <property type="match status" value="1"/>
</dbReference>
<feature type="domain" description="ATPase AAA-type core" evidence="1">
    <location>
        <begin position="273"/>
        <end position="382"/>
    </location>
</feature>
<reference evidence="5" key="3">
    <citation type="submission" date="2022-09" db="EMBL/GenBank/DDBJ databases">
        <title>Complete genome sequence of Vulcanisaeta souniana.</title>
        <authorList>
            <person name="Kato S."/>
            <person name="Itoh T."/>
            <person name="Ohkuma M."/>
        </authorList>
    </citation>
    <scope>NUCLEOTIDE SEQUENCE [LARGE SCALE GENOMIC DNA]</scope>
    <source>
        <strain evidence="5">JCM 11219</strain>
    </source>
</reference>
<dbReference type="Proteomes" id="UP001060771">
    <property type="component" value="Chromosome"/>
</dbReference>
<dbReference type="GO" id="GO:0016887">
    <property type="term" value="F:ATP hydrolysis activity"/>
    <property type="evidence" value="ECO:0007669"/>
    <property type="project" value="InterPro"/>
</dbReference>
<dbReference type="InterPro" id="IPR003959">
    <property type="entry name" value="ATPase_AAA_core"/>
</dbReference>
<evidence type="ECO:0000313" key="5">
    <source>
        <dbReference type="Proteomes" id="UP001060771"/>
    </source>
</evidence>
<protein>
    <recommendedName>
        <fullName evidence="1">ATPase AAA-type core domain-containing protein</fullName>
    </recommendedName>
</protein>
<reference evidence="3" key="2">
    <citation type="submission" date="2020-09" db="EMBL/GenBank/DDBJ databases">
        <authorList>
            <person name="Sun Q."/>
            <person name="Ohkuma M."/>
        </authorList>
    </citation>
    <scope>NUCLEOTIDE SEQUENCE</scope>
    <source>
        <strain evidence="3">JCM 11219</strain>
    </source>
</reference>
<dbReference type="PANTHER" id="PTHR43581:SF2">
    <property type="entry name" value="EXCINUCLEASE ATPASE SUBUNIT"/>
    <property type="match status" value="1"/>
</dbReference>
<gene>
    <name evidence="3" type="ORF">GCM10007112_07040</name>
    <name evidence="2" type="ORF">Vsou_04820</name>
</gene>
<keyword evidence="5" id="KW-1185">Reference proteome</keyword>
<dbReference type="GeneID" id="76206037"/>
<sequence length="467" mass="53096">MNKEQVNVELYVRDFSVFEETRLTLKPLTILIGRNSVGKSHLLYLTWLLMRLEPNVPALVEVDENLRKMIMGLKEAASKGEDELRKVIISIIREIIQGYSYFLTESFKKTFGVGPAKLSRNKQMRISVQGSDKCEIEFKLSENKIVISYVECEDLFNNINIGKLEELGLKELETENKKFIVIWTEGCESPTSVLIDIDNTIFNYYSLNSIVKDTVSDCFKPWFLGDDYVDFFVDGRAGLIRSIMKPQVKIEGLLEPDEVFRYKYFKMMEGAYGGIKGIELIRDFLDELGVRDIKVEFERGLYVPYVVTWNGYVIPLDIAPSGVRESLLPVLSLINDKGEAVIIEEPEAHLHPRAITRLARVIARTVNRGKWVILSTHSDYLLYGLSNLIEASGLSDKELKRRGLDRSDVLSPDKVAVYLVKAEPEKGASVLERIPVSIDGIEEEEFSKVATELAEESSLIRSMKARS</sequence>
<dbReference type="InterPro" id="IPR027417">
    <property type="entry name" value="P-loop_NTPase"/>
</dbReference>
<dbReference type="Proteomes" id="UP000657075">
    <property type="component" value="Unassembled WGS sequence"/>
</dbReference>
<dbReference type="SUPFAM" id="SSF52540">
    <property type="entry name" value="P-loop containing nucleoside triphosphate hydrolases"/>
    <property type="match status" value="1"/>
</dbReference>
<dbReference type="InterPro" id="IPR051396">
    <property type="entry name" value="Bact_Antivir_Def_Nuclease"/>
</dbReference>
<evidence type="ECO:0000313" key="2">
    <source>
        <dbReference type="EMBL" id="BDR91389.1"/>
    </source>
</evidence>
<evidence type="ECO:0000259" key="1">
    <source>
        <dbReference type="Pfam" id="PF13304"/>
    </source>
</evidence>
<dbReference type="AlphaFoldDB" id="A0A830E804"/>
<proteinExistence type="predicted"/>
<organism evidence="3 4">
    <name type="scientific">Vulcanisaeta souniana JCM 11219</name>
    <dbReference type="NCBI Taxonomy" id="1293586"/>
    <lineage>
        <taxon>Archaea</taxon>
        <taxon>Thermoproteota</taxon>
        <taxon>Thermoprotei</taxon>
        <taxon>Thermoproteales</taxon>
        <taxon>Thermoproteaceae</taxon>
        <taxon>Vulcanisaeta</taxon>
    </lineage>
</organism>
<dbReference type="EMBL" id="AP026830">
    <property type="protein sequence ID" value="BDR91389.1"/>
    <property type="molecule type" value="Genomic_DNA"/>
</dbReference>
<reference evidence="2" key="4">
    <citation type="journal article" date="2023" name="Microbiol. Resour. Announc.">
        <title>Complete Genome Sequence of Vulcanisaeta souniana Strain IC-059, a Hyperthermophilic Archaeon Isolated from Hot Spring Water in Japan.</title>
        <authorList>
            <person name="Kato S."/>
            <person name="Itoh T."/>
            <person name="Wu L."/>
            <person name="Ma J."/>
            <person name="Ohkuma M."/>
        </authorList>
    </citation>
    <scope>NUCLEOTIDE SEQUENCE</scope>
    <source>
        <strain evidence="2">JCM 11219</strain>
    </source>
</reference>
<evidence type="ECO:0000313" key="4">
    <source>
        <dbReference type="Proteomes" id="UP000657075"/>
    </source>
</evidence>
<dbReference type="RefSeq" id="WP_188602716.1">
    <property type="nucleotide sequence ID" value="NZ_AP026830.1"/>
</dbReference>
<reference evidence="3" key="1">
    <citation type="journal article" date="2014" name="Int. J. Syst. Evol. Microbiol.">
        <title>Complete genome sequence of Corynebacterium casei LMG S-19264T (=DSM 44701T), isolated from a smear-ripened cheese.</title>
        <authorList>
            <consortium name="US DOE Joint Genome Institute (JGI-PGF)"/>
            <person name="Walter F."/>
            <person name="Albersmeier A."/>
            <person name="Kalinowski J."/>
            <person name="Ruckert C."/>
        </authorList>
    </citation>
    <scope>NUCLEOTIDE SEQUENCE</scope>
    <source>
        <strain evidence="3">JCM 11219</strain>
    </source>
</reference>
<dbReference type="GO" id="GO:0005524">
    <property type="term" value="F:ATP binding"/>
    <property type="evidence" value="ECO:0007669"/>
    <property type="project" value="InterPro"/>
</dbReference>
<dbReference type="Pfam" id="PF13304">
    <property type="entry name" value="AAA_21"/>
    <property type="match status" value="1"/>
</dbReference>
<dbReference type="PANTHER" id="PTHR43581">
    <property type="entry name" value="ATP/GTP PHOSPHATASE"/>
    <property type="match status" value="1"/>
</dbReference>